<sequence>MRVRMVLKWCAKQTQKHRADRAPGDRSLCPTGCHRDTERARVTYRYRAPVATGVCHEARRQASAKPNPAERSDYQPPEPPRRLSSNFANEEPSPPALLAILRGRKPSNSVRCAAGSTWGPGELDRGGGGCGREGDPTGQSLGFSSKPRSPPDRAQTEPACCQRWVGSPAPWETEEATATGPRSPLRTHREGLRSTRGQPVTLTERDTGCSAAFLLLLLLGLFLLRWRNGDTWPDDRSREVTGAPSDPSRRAASSLEAAGMSFLLIDKPPLPEADLRYKGEVVFERDVESYFAVLQVACGGLFDTLVKWCEVVSYLKELAWLRDVMPEHCC</sequence>
<comment type="caution">
    <text evidence="2">The sequence shown here is derived from an EMBL/GenBank/DDBJ whole genome shotgun (WGS) entry which is preliminary data.</text>
</comment>
<evidence type="ECO:0000313" key="2">
    <source>
        <dbReference type="EMBL" id="KAJ8394795.1"/>
    </source>
</evidence>
<accession>A0AAD7S2G9</accession>
<evidence type="ECO:0000313" key="3">
    <source>
        <dbReference type="Proteomes" id="UP001221898"/>
    </source>
</evidence>
<organism evidence="2 3">
    <name type="scientific">Aldrovandia affinis</name>
    <dbReference type="NCBI Taxonomy" id="143900"/>
    <lineage>
        <taxon>Eukaryota</taxon>
        <taxon>Metazoa</taxon>
        <taxon>Chordata</taxon>
        <taxon>Craniata</taxon>
        <taxon>Vertebrata</taxon>
        <taxon>Euteleostomi</taxon>
        <taxon>Actinopterygii</taxon>
        <taxon>Neopterygii</taxon>
        <taxon>Teleostei</taxon>
        <taxon>Notacanthiformes</taxon>
        <taxon>Halosauridae</taxon>
        <taxon>Aldrovandia</taxon>
    </lineage>
</organism>
<keyword evidence="3" id="KW-1185">Reference proteome</keyword>
<feature type="region of interest" description="Disordered" evidence="1">
    <location>
        <begin position="109"/>
        <end position="195"/>
    </location>
</feature>
<proteinExistence type="predicted"/>
<protein>
    <submittedName>
        <fullName evidence="2">Uncharacterized protein</fullName>
    </submittedName>
</protein>
<name>A0AAD7S2G9_9TELE</name>
<dbReference type="Proteomes" id="UP001221898">
    <property type="component" value="Unassembled WGS sequence"/>
</dbReference>
<evidence type="ECO:0000256" key="1">
    <source>
        <dbReference type="SAM" id="MobiDB-lite"/>
    </source>
</evidence>
<dbReference type="AlphaFoldDB" id="A0AAD7S2G9"/>
<feature type="region of interest" description="Disordered" evidence="1">
    <location>
        <begin position="57"/>
        <end position="93"/>
    </location>
</feature>
<gene>
    <name evidence="2" type="ORF">AAFF_G00041500</name>
</gene>
<reference evidence="2" key="1">
    <citation type="journal article" date="2023" name="Science">
        <title>Genome structures resolve the early diversification of teleost fishes.</title>
        <authorList>
            <person name="Parey E."/>
            <person name="Louis A."/>
            <person name="Montfort J."/>
            <person name="Bouchez O."/>
            <person name="Roques C."/>
            <person name="Iampietro C."/>
            <person name="Lluch J."/>
            <person name="Castinel A."/>
            <person name="Donnadieu C."/>
            <person name="Desvignes T."/>
            <person name="Floi Bucao C."/>
            <person name="Jouanno E."/>
            <person name="Wen M."/>
            <person name="Mejri S."/>
            <person name="Dirks R."/>
            <person name="Jansen H."/>
            <person name="Henkel C."/>
            <person name="Chen W.J."/>
            <person name="Zahm M."/>
            <person name="Cabau C."/>
            <person name="Klopp C."/>
            <person name="Thompson A.W."/>
            <person name="Robinson-Rechavi M."/>
            <person name="Braasch I."/>
            <person name="Lecointre G."/>
            <person name="Bobe J."/>
            <person name="Postlethwait J.H."/>
            <person name="Berthelot C."/>
            <person name="Roest Crollius H."/>
            <person name="Guiguen Y."/>
        </authorList>
    </citation>
    <scope>NUCLEOTIDE SEQUENCE</scope>
    <source>
        <strain evidence="2">NC1722</strain>
    </source>
</reference>
<dbReference type="EMBL" id="JAINUG010000122">
    <property type="protein sequence ID" value="KAJ8394795.1"/>
    <property type="molecule type" value="Genomic_DNA"/>
</dbReference>